<keyword evidence="1" id="KW-0812">Transmembrane</keyword>
<evidence type="ECO:0000313" key="3">
    <source>
        <dbReference type="Proteomes" id="UP000886998"/>
    </source>
</evidence>
<dbReference type="EMBL" id="BMAV01014780">
    <property type="protein sequence ID" value="GFY63437.1"/>
    <property type="molecule type" value="Genomic_DNA"/>
</dbReference>
<dbReference type="InterPro" id="IPR052728">
    <property type="entry name" value="O2_lipid_transport_reg"/>
</dbReference>
<feature type="non-terminal residue" evidence="2">
    <location>
        <position position="1"/>
    </location>
</feature>
<feature type="transmembrane region" description="Helical" evidence="1">
    <location>
        <begin position="53"/>
        <end position="74"/>
    </location>
</feature>
<reference evidence="2" key="1">
    <citation type="submission" date="2020-08" db="EMBL/GenBank/DDBJ databases">
        <title>Multicomponent nature underlies the extraordinary mechanical properties of spider dragline silk.</title>
        <authorList>
            <person name="Kono N."/>
            <person name="Nakamura H."/>
            <person name="Mori M."/>
            <person name="Yoshida Y."/>
            <person name="Ohtoshi R."/>
            <person name="Malay A.D."/>
            <person name="Moran D.A.P."/>
            <person name="Tomita M."/>
            <person name="Numata K."/>
            <person name="Arakawa K."/>
        </authorList>
    </citation>
    <scope>NUCLEOTIDE SEQUENCE</scope>
</reference>
<protein>
    <submittedName>
        <fullName evidence="2">Nose resistant to fluoxetine protein 6</fullName>
    </submittedName>
</protein>
<dbReference type="PANTHER" id="PTHR11161:SF0">
    <property type="entry name" value="O-ACYLTRANSFERASE LIKE PROTEIN"/>
    <property type="match status" value="1"/>
</dbReference>
<dbReference type="Proteomes" id="UP000886998">
    <property type="component" value="Unassembled WGS sequence"/>
</dbReference>
<keyword evidence="3" id="KW-1185">Reference proteome</keyword>
<evidence type="ECO:0000313" key="2">
    <source>
        <dbReference type="EMBL" id="GFY63437.1"/>
    </source>
</evidence>
<gene>
    <name evidence="2" type="primary">nrf-6_8</name>
    <name evidence="2" type="ORF">TNIN_307431</name>
</gene>
<dbReference type="AlphaFoldDB" id="A0A8X6Y325"/>
<dbReference type="OrthoDB" id="6432284at2759"/>
<dbReference type="PANTHER" id="PTHR11161">
    <property type="entry name" value="O-ACYLTRANSFERASE"/>
    <property type="match status" value="1"/>
</dbReference>
<proteinExistence type="predicted"/>
<evidence type="ECO:0000256" key="1">
    <source>
        <dbReference type="SAM" id="Phobius"/>
    </source>
</evidence>
<sequence>MDTSSNFPSYDYPWQATLAKISLRLKYEIHALSNVSVVSQQHVPKKLTAEAKYMIFIISIFLILAAIGTTITAYDNYYKPKKKRRSSDGEINVKKHIHSDKGKTSNESSEVWFEKLKAFFSCFCIYANGRRLLKTASKEEDFLWLHGLRFLGSFFSIAAHVTIYYILSLSNLKGLKPWVNHWVAPFLLNGAFKISFYFVLSGFLNGYFVSRYYFQNGGIPWIYFCWKRLERTAPLSAMILGFYATLFSYTGSGPLWPTYDTNPVCKESWWWNLFFINNFQTTWEQCYIPLWHVAIDMQFHLIAPLFLVSLF</sequence>
<accession>A0A8X6Y325</accession>
<comment type="caution">
    <text evidence="2">The sequence shown here is derived from an EMBL/GenBank/DDBJ whole genome shotgun (WGS) entry which is preliminary data.</text>
</comment>
<feature type="transmembrane region" description="Helical" evidence="1">
    <location>
        <begin position="235"/>
        <end position="256"/>
    </location>
</feature>
<feature type="transmembrane region" description="Helical" evidence="1">
    <location>
        <begin position="142"/>
        <end position="167"/>
    </location>
</feature>
<organism evidence="2 3">
    <name type="scientific">Trichonephila inaurata madagascariensis</name>
    <dbReference type="NCBI Taxonomy" id="2747483"/>
    <lineage>
        <taxon>Eukaryota</taxon>
        <taxon>Metazoa</taxon>
        <taxon>Ecdysozoa</taxon>
        <taxon>Arthropoda</taxon>
        <taxon>Chelicerata</taxon>
        <taxon>Arachnida</taxon>
        <taxon>Araneae</taxon>
        <taxon>Araneomorphae</taxon>
        <taxon>Entelegynae</taxon>
        <taxon>Araneoidea</taxon>
        <taxon>Nephilidae</taxon>
        <taxon>Trichonephila</taxon>
        <taxon>Trichonephila inaurata</taxon>
    </lineage>
</organism>
<keyword evidence="1" id="KW-0472">Membrane</keyword>
<keyword evidence="1" id="KW-1133">Transmembrane helix</keyword>
<name>A0A8X6Y325_9ARAC</name>